<dbReference type="GO" id="GO:0005886">
    <property type="term" value="C:plasma membrane"/>
    <property type="evidence" value="ECO:0007669"/>
    <property type="project" value="UniProtKB-SubCell"/>
</dbReference>
<evidence type="ECO:0000259" key="8">
    <source>
        <dbReference type="PROSITE" id="PS50928"/>
    </source>
</evidence>
<evidence type="ECO:0000256" key="6">
    <source>
        <dbReference type="ARBA" id="ARBA00023136"/>
    </source>
</evidence>
<dbReference type="InterPro" id="IPR000515">
    <property type="entry name" value="MetI-like"/>
</dbReference>
<dbReference type="RefSeq" id="WP_253769449.1">
    <property type="nucleotide sequence ID" value="NZ_JAMTCK010000004.1"/>
</dbReference>
<dbReference type="CDD" id="cd06261">
    <property type="entry name" value="TM_PBP2"/>
    <property type="match status" value="1"/>
</dbReference>
<dbReference type="InterPro" id="IPR035906">
    <property type="entry name" value="MetI-like_sf"/>
</dbReference>
<feature type="transmembrane region" description="Helical" evidence="7">
    <location>
        <begin position="132"/>
        <end position="155"/>
    </location>
</feature>
<evidence type="ECO:0000313" key="9">
    <source>
        <dbReference type="EMBL" id="MCP2165025.1"/>
    </source>
</evidence>
<keyword evidence="6 7" id="KW-0472">Membrane</keyword>
<evidence type="ECO:0000256" key="1">
    <source>
        <dbReference type="ARBA" id="ARBA00004651"/>
    </source>
</evidence>
<comment type="subcellular location">
    <subcellularLocation>
        <location evidence="1 7">Cell membrane</location>
        <topology evidence="1 7">Multi-pass membrane protein</topology>
    </subcellularLocation>
</comment>
<dbReference type="InterPro" id="IPR025966">
    <property type="entry name" value="OppC_N"/>
</dbReference>
<dbReference type="Proteomes" id="UP001206128">
    <property type="component" value="Unassembled WGS sequence"/>
</dbReference>
<evidence type="ECO:0000256" key="7">
    <source>
        <dbReference type="RuleBase" id="RU363032"/>
    </source>
</evidence>
<sequence length="301" mass="31890">MTTPPLVELDPTSGLTHRETPRAAGLLRRFARHRLALVGLALLVGLVLFCYLGPLLYVTDQVHTDLGAARLAPGSAGHPLGTDDLGYDTLGRLMVAGQVSLLIGVVAGLIATALGALWGAVAGYVGGWLDLVLMRVVDAGVAIPALFLLLVAATLVTPNTWVLALVIGGVSWLVPARLMRAETVTLRERDYVRALRVVGGGRARAVFRHILPNAIGTVVVAATFQIADAILLVAYVSFLGLGLQPPATDWGGMLSKGITYTYDSSWWLILPPGIAIVLVVCAFNFVGDGLRDAFEVRGRDR</sequence>
<dbReference type="GO" id="GO:0055085">
    <property type="term" value="P:transmembrane transport"/>
    <property type="evidence" value="ECO:0007669"/>
    <property type="project" value="InterPro"/>
</dbReference>
<keyword evidence="10" id="KW-1185">Reference proteome</keyword>
<accession>A0AAE3GBE0</accession>
<reference evidence="9" key="1">
    <citation type="submission" date="2022-06" db="EMBL/GenBank/DDBJ databases">
        <title>Genomic Encyclopedia of Archaeal and Bacterial Type Strains, Phase II (KMG-II): from individual species to whole genera.</title>
        <authorList>
            <person name="Goeker M."/>
        </authorList>
    </citation>
    <scope>NUCLEOTIDE SEQUENCE</scope>
    <source>
        <strain evidence="9">DSM 43935</strain>
    </source>
</reference>
<evidence type="ECO:0000256" key="3">
    <source>
        <dbReference type="ARBA" id="ARBA00022475"/>
    </source>
</evidence>
<feature type="transmembrane region" description="Helical" evidence="7">
    <location>
        <begin position="214"/>
        <end position="244"/>
    </location>
</feature>
<dbReference type="PANTHER" id="PTHR43386">
    <property type="entry name" value="OLIGOPEPTIDE TRANSPORT SYSTEM PERMEASE PROTEIN APPC"/>
    <property type="match status" value="1"/>
</dbReference>
<dbReference type="EMBL" id="JAMTCK010000004">
    <property type="protein sequence ID" value="MCP2165025.1"/>
    <property type="molecule type" value="Genomic_DNA"/>
</dbReference>
<feature type="transmembrane region" description="Helical" evidence="7">
    <location>
        <begin position="264"/>
        <end position="287"/>
    </location>
</feature>
<evidence type="ECO:0000256" key="4">
    <source>
        <dbReference type="ARBA" id="ARBA00022692"/>
    </source>
</evidence>
<feature type="domain" description="ABC transmembrane type-1" evidence="8">
    <location>
        <begin position="97"/>
        <end position="287"/>
    </location>
</feature>
<comment type="similarity">
    <text evidence="7">Belongs to the binding-protein-dependent transport system permease family.</text>
</comment>
<dbReference type="PROSITE" id="PS50928">
    <property type="entry name" value="ABC_TM1"/>
    <property type="match status" value="1"/>
</dbReference>
<dbReference type="Gene3D" id="1.10.3720.10">
    <property type="entry name" value="MetI-like"/>
    <property type="match status" value="1"/>
</dbReference>
<proteinExistence type="inferred from homology"/>
<organism evidence="9 10">
    <name type="scientific">Goodfellowiella coeruleoviolacea</name>
    <dbReference type="NCBI Taxonomy" id="334858"/>
    <lineage>
        <taxon>Bacteria</taxon>
        <taxon>Bacillati</taxon>
        <taxon>Actinomycetota</taxon>
        <taxon>Actinomycetes</taxon>
        <taxon>Pseudonocardiales</taxon>
        <taxon>Pseudonocardiaceae</taxon>
        <taxon>Goodfellowiella</taxon>
    </lineage>
</organism>
<keyword evidence="3" id="KW-1003">Cell membrane</keyword>
<evidence type="ECO:0000256" key="5">
    <source>
        <dbReference type="ARBA" id="ARBA00022989"/>
    </source>
</evidence>
<gene>
    <name evidence="9" type="ORF">LX83_001874</name>
</gene>
<dbReference type="AlphaFoldDB" id="A0AAE3GBE0"/>
<dbReference type="InterPro" id="IPR050366">
    <property type="entry name" value="BP-dependent_transpt_permease"/>
</dbReference>
<dbReference type="SUPFAM" id="SSF161098">
    <property type="entry name" value="MetI-like"/>
    <property type="match status" value="1"/>
</dbReference>
<dbReference type="Pfam" id="PF00528">
    <property type="entry name" value="BPD_transp_1"/>
    <property type="match status" value="1"/>
</dbReference>
<dbReference type="Pfam" id="PF12911">
    <property type="entry name" value="OppC_N"/>
    <property type="match status" value="1"/>
</dbReference>
<keyword evidence="4 7" id="KW-0812">Transmembrane</keyword>
<feature type="transmembrane region" description="Helical" evidence="7">
    <location>
        <begin position="101"/>
        <end position="125"/>
    </location>
</feature>
<feature type="transmembrane region" description="Helical" evidence="7">
    <location>
        <begin position="35"/>
        <end position="57"/>
    </location>
</feature>
<comment type="caution">
    <text evidence="9">The sequence shown here is derived from an EMBL/GenBank/DDBJ whole genome shotgun (WGS) entry which is preliminary data.</text>
</comment>
<evidence type="ECO:0000313" key="10">
    <source>
        <dbReference type="Proteomes" id="UP001206128"/>
    </source>
</evidence>
<dbReference type="PANTHER" id="PTHR43386:SF1">
    <property type="entry name" value="D,D-DIPEPTIDE TRANSPORT SYSTEM PERMEASE PROTEIN DDPC-RELATED"/>
    <property type="match status" value="1"/>
</dbReference>
<evidence type="ECO:0000256" key="2">
    <source>
        <dbReference type="ARBA" id="ARBA00022448"/>
    </source>
</evidence>
<protein>
    <submittedName>
        <fullName evidence="9">Peptide/nickel transport system permease protein</fullName>
    </submittedName>
</protein>
<keyword evidence="2 7" id="KW-0813">Transport</keyword>
<name>A0AAE3GBE0_9PSEU</name>
<keyword evidence="5 7" id="KW-1133">Transmembrane helix</keyword>